<dbReference type="EMBL" id="PPTY01000025">
    <property type="protein sequence ID" value="RDB83295.1"/>
    <property type="molecule type" value="Genomic_DNA"/>
</dbReference>
<dbReference type="SUPFAM" id="SSF53335">
    <property type="entry name" value="S-adenosyl-L-methionine-dependent methyltransferases"/>
    <property type="match status" value="1"/>
</dbReference>
<feature type="coiled-coil region" evidence="8">
    <location>
        <begin position="494"/>
        <end position="521"/>
    </location>
</feature>
<dbReference type="GO" id="GO:0009307">
    <property type="term" value="P:DNA restriction-modification system"/>
    <property type="evidence" value="ECO:0007669"/>
    <property type="project" value="UniProtKB-KW"/>
</dbReference>
<feature type="domain" description="DNA methylase adenine-specific" evidence="9">
    <location>
        <begin position="183"/>
        <end position="490"/>
    </location>
</feature>
<dbReference type="InterPro" id="IPR029063">
    <property type="entry name" value="SAM-dependent_MTases_sf"/>
</dbReference>
<comment type="similarity">
    <text evidence="1">Belongs to the N(4)/N(6)-methyltransferase family.</text>
</comment>
<dbReference type="InterPro" id="IPR004546">
    <property type="entry name" value="Restrct_endonuc_T1M"/>
</dbReference>
<keyword evidence="6" id="KW-0680">Restriction system</keyword>
<dbReference type="InterPro" id="IPR022749">
    <property type="entry name" value="D12N6_MeTrfase_N"/>
</dbReference>
<dbReference type="Gene3D" id="1.20.1260.30">
    <property type="match status" value="1"/>
</dbReference>
<dbReference type="GO" id="GO:0008170">
    <property type="term" value="F:N-methyltransferase activity"/>
    <property type="evidence" value="ECO:0007669"/>
    <property type="project" value="InterPro"/>
</dbReference>
<evidence type="ECO:0000259" key="10">
    <source>
        <dbReference type="Pfam" id="PF12161"/>
    </source>
</evidence>
<dbReference type="PRINTS" id="PR00507">
    <property type="entry name" value="N12N6MTFRASE"/>
</dbReference>
<dbReference type="InterPro" id="IPR003356">
    <property type="entry name" value="DNA_methylase_A-5"/>
</dbReference>
<evidence type="ECO:0000313" key="11">
    <source>
        <dbReference type="EMBL" id="RDB83295.1"/>
    </source>
</evidence>
<sequence length="524" mass="58851">MIDSVKYQAQASELSQKLWAIANDLRGNMDSTKFRNYILGTIFYSYLSERTEEYMQEILKEDGLTYEQAFSDADYRPIVEQWSIEHLGYIIKPENLFRELVRKIVRPEGDVDKFSVEDYERAVNELTGSTMGQASEAAFNGLFNDMKLQDPDLGDTVAERTALISKVIVKISEIDFSLSDSQFDVLGTAYMILIGLFASDAGKKSGEFFTPTGPSKLVATLATVGLDEAKTVGDCTCGSASMLLEVQKHLTTGRVGHFYGQENNATTYNLARMNMLMHGVDYQNFDIYKGDTLREDKYGDVKMTVQVCNPPYSLKYDANPALLDDPRYSGAGKLPPKSHADYAFVEHMIYHMDDDDGRVAVLLPHGVLFRGGAEEVIRKYIVKDLNRLDAVIGLAPNLFHGTSIPVCLLVLKTKRNGNSGNVLFIDASKEFKPGKNQNTLEDEHIQKIVDAYVKREDVDKFAHVADMAEIEANGWNLNIPRYVDTFEEEKPVDLEAVRDDLKRIESEKKAAIDKAELMLRQLGL</sequence>
<dbReference type="AlphaFoldDB" id="A0A369N156"/>
<protein>
    <recommendedName>
        <fullName evidence="2">site-specific DNA-methyltransferase (adenine-specific)</fullName>
        <ecNumber evidence="2">2.1.1.72</ecNumber>
    </recommendedName>
</protein>
<gene>
    <name evidence="11" type="ORF">C1871_11855</name>
</gene>
<name>A0A369N156_EGGLN</name>
<reference evidence="11 12" key="1">
    <citation type="journal article" date="2018" name="Elife">
        <title>Discovery and characterization of a prevalent human gut bacterial enzyme sufficient for the inactivation of a family of plant toxins.</title>
        <authorList>
            <person name="Koppel N."/>
            <person name="Bisanz J.E."/>
            <person name="Pandelia M.E."/>
            <person name="Turnbaugh P.J."/>
            <person name="Balskus E.P."/>
        </authorList>
    </citation>
    <scope>NUCLEOTIDE SEQUENCE [LARGE SCALE GENOMIC DNA]</scope>
    <source>
        <strain evidence="11 12">FAA1-1-60AUCSF</strain>
    </source>
</reference>
<dbReference type="GO" id="GO:0003677">
    <property type="term" value="F:DNA binding"/>
    <property type="evidence" value="ECO:0007669"/>
    <property type="project" value="InterPro"/>
</dbReference>
<dbReference type="NCBIfam" id="TIGR00497">
    <property type="entry name" value="hsdM"/>
    <property type="match status" value="1"/>
</dbReference>
<keyword evidence="4" id="KW-0808">Transferase</keyword>
<evidence type="ECO:0000256" key="6">
    <source>
        <dbReference type="ARBA" id="ARBA00022747"/>
    </source>
</evidence>
<feature type="domain" description="N6 adenine-specific DNA methyltransferase N-terminal" evidence="10">
    <location>
        <begin position="14"/>
        <end position="171"/>
    </location>
</feature>
<dbReference type="EC" id="2.1.1.72" evidence="2"/>
<evidence type="ECO:0000256" key="2">
    <source>
        <dbReference type="ARBA" id="ARBA00011900"/>
    </source>
</evidence>
<dbReference type="PANTHER" id="PTHR42933">
    <property type="entry name" value="SLR6095 PROTEIN"/>
    <property type="match status" value="1"/>
</dbReference>
<comment type="catalytic activity">
    <reaction evidence="7">
        <text>a 2'-deoxyadenosine in DNA + S-adenosyl-L-methionine = an N(6)-methyl-2'-deoxyadenosine in DNA + S-adenosyl-L-homocysteine + H(+)</text>
        <dbReference type="Rhea" id="RHEA:15197"/>
        <dbReference type="Rhea" id="RHEA-COMP:12418"/>
        <dbReference type="Rhea" id="RHEA-COMP:12419"/>
        <dbReference type="ChEBI" id="CHEBI:15378"/>
        <dbReference type="ChEBI" id="CHEBI:57856"/>
        <dbReference type="ChEBI" id="CHEBI:59789"/>
        <dbReference type="ChEBI" id="CHEBI:90615"/>
        <dbReference type="ChEBI" id="CHEBI:90616"/>
        <dbReference type="EC" id="2.1.1.72"/>
    </reaction>
</comment>
<evidence type="ECO:0000259" key="9">
    <source>
        <dbReference type="Pfam" id="PF02384"/>
    </source>
</evidence>
<dbReference type="GO" id="GO:0009007">
    <property type="term" value="F:site-specific DNA-methyltransferase (adenine-specific) activity"/>
    <property type="evidence" value="ECO:0007669"/>
    <property type="project" value="UniProtKB-EC"/>
</dbReference>
<dbReference type="Pfam" id="PF02384">
    <property type="entry name" value="N6_Mtase"/>
    <property type="match status" value="1"/>
</dbReference>
<evidence type="ECO:0000256" key="7">
    <source>
        <dbReference type="ARBA" id="ARBA00047942"/>
    </source>
</evidence>
<proteinExistence type="inferred from homology"/>
<dbReference type="Pfam" id="PF12161">
    <property type="entry name" value="HsdM_N"/>
    <property type="match status" value="1"/>
</dbReference>
<dbReference type="RefSeq" id="WP_009609052.1">
    <property type="nucleotide sequence ID" value="NZ_PPTY01000025.1"/>
</dbReference>
<dbReference type="InterPro" id="IPR051537">
    <property type="entry name" value="DNA_Adenine_Mtase"/>
</dbReference>
<dbReference type="PANTHER" id="PTHR42933:SF1">
    <property type="entry name" value="SITE-SPECIFIC DNA-METHYLTRANSFERASE (ADENINE-SPECIFIC)"/>
    <property type="match status" value="1"/>
</dbReference>
<keyword evidence="5" id="KW-0949">S-adenosyl-L-methionine</keyword>
<keyword evidence="8" id="KW-0175">Coiled coil</keyword>
<accession>A0A369N156</accession>
<organism evidence="11 12">
    <name type="scientific">Eggerthella lenta</name>
    <name type="common">Eubacterium lentum</name>
    <dbReference type="NCBI Taxonomy" id="84112"/>
    <lineage>
        <taxon>Bacteria</taxon>
        <taxon>Bacillati</taxon>
        <taxon>Actinomycetota</taxon>
        <taxon>Coriobacteriia</taxon>
        <taxon>Eggerthellales</taxon>
        <taxon>Eggerthellaceae</taxon>
        <taxon>Eggerthella</taxon>
    </lineage>
</organism>
<evidence type="ECO:0000256" key="1">
    <source>
        <dbReference type="ARBA" id="ARBA00006594"/>
    </source>
</evidence>
<comment type="caution">
    <text evidence="11">The sequence shown here is derived from an EMBL/GenBank/DDBJ whole genome shotgun (WGS) entry which is preliminary data.</text>
</comment>
<dbReference type="InterPro" id="IPR038333">
    <property type="entry name" value="T1MK-like_N_sf"/>
</dbReference>
<evidence type="ECO:0000313" key="12">
    <source>
        <dbReference type="Proteomes" id="UP000253857"/>
    </source>
</evidence>
<dbReference type="Gene3D" id="3.40.50.150">
    <property type="entry name" value="Vaccinia Virus protein VP39"/>
    <property type="match status" value="1"/>
</dbReference>
<evidence type="ECO:0000256" key="5">
    <source>
        <dbReference type="ARBA" id="ARBA00022691"/>
    </source>
</evidence>
<evidence type="ECO:0000256" key="8">
    <source>
        <dbReference type="SAM" id="Coils"/>
    </source>
</evidence>
<keyword evidence="3" id="KW-0489">Methyltransferase</keyword>
<dbReference type="GO" id="GO:0032259">
    <property type="term" value="P:methylation"/>
    <property type="evidence" value="ECO:0007669"/>
    <property type="project" value="UniProtKB-KW"/>
</dbReference>
<evidence type="ECO:0000256" key="4">
    <source>
        <dbReference type="ARBA" id="ARBA00022679"/>
    </source>
</evidence>
<evidence type="ECO:0000256" key="3">
    <source>
        <dbReference type="ARBA" id="ARBA00022603"/>
    </source>
</evidence>
<dbReference type="Proteomes" id="UP000253857">
    <property type="component" value="Unassembled WGS sequence"/>
</dbReference>